<dbReference type="PANTHER" id="PTHR33164:SF89">
    <property type="entry name" value="MARR FAMILY REGULATORY PROTEIN"/>
    <property type="match status" value="1"/>
</dbReference>
<proteinExistence type="predicted"/>
<dbReference type="GO" id="GO:0003700">
    <property type="term" value="F:DNA-binding transcription factor activity"/>
    <property type="evidence" value="ECO:0007669"/>
    <property type="project" value="InterPro"/>
</dbReference>
<dbReference type="InterPro" id="IPR036390">
    <property type="entry name" value="WH_DNA-bd_sf"/>
</dbReference>
<dbReference type="PRINTS" id="PR00598">
    <property type="entry name" value="HTHMARR"/>
</dbReference>
<dbReference type="GO" id="GO:0006950">
    <property type="term" value="P:response to stress"/>
    <property type="evidence" value="ECO:0007669"/>
    <property type="project" value="TreeGrafter"/>
</dbReference>
<evidence type="ECO:0000313" key="2">
    <source>
        <dbReference type="EMBL" id="QRV62347.1"/>
    </source>
</evidence>
<name>A0A894JSP4_9ACTN</name>
<dbReference type="Gene3D" id="1.10.10.10">
    <property type="entry name" value="Winged helix-like DNA-binding domain superfamily/Winged helix DNA-binding domain"/>
    <property type="match status" value="1"/>
</dbReference>
<dbReference type="EMBL" id="MT227162">
    <property type="protein sequence ID" value="QRV62347.1"/>
    <property type="molecule type" value="Genomic_DNA"/>
</dbReference>
<dbReference type="InterPro" id="IPR039422">
    <property type="entry name" value="MarR/SlyA-like"/>
</dbReference>
<sequence>MTATAPVSLDNDLMFLLSWASHALATEQTAGLSGLGITPRAYCVLVKAMAADTTQTQLAQLCGLDKTTMVATMDELERLQLAERRPSATDRRVRIIAVTPKGRRLVAKAADIVSHIQDDVLSALPVENRRILMDSLAQLVDGRLASLVPCERAPRRRERRLA</sequence>
<gene>
    <name evidence="2" type="primary">vas2</name>
</gene>
<dbReference type="PROSITE" id="PS50995">
    <property type="entry name" value="HTH_MARR_2"/>
    <property type="match status" value="1"/>
</dbReference>
<dbReference type="InterPro" id="IPR000835">
    <property type="entry name" value="HTH_MarR-typ"/>
</dbReference>
<dbReference type="PANTHER" id="PTHR33164">
    <property type="entry name" value="TRANSCRIPTIONAL REGULATOR, MARR FAMILY"/>
    <property type="match status" value="1"/>
</dbReference>
<dbReference type="Pfam" id="PF12802">
    <property type="entry name" value="MarR_2"/>
    <property type="match status" value="1"/>
</dbReference>
<accession>A0A894JSP4</accession>
<dbReference type="SMART" id="SM00347">
    <property type="entry name" value="HTH_MARR"/>
    <property type="match status" value="1"/>
</dbReference>
<dbReference type="SUPFAM" id="SSF46785">
    <property type="entry name" value="Winged helix' DNA-binding domain"/>
    <property type="match status" value="1"/>
</dbReference>
<evidence type="ECO:0000259" key="1">
    <source>
        <dbReference type="PROSITE" id="PS50995"/>
    </source>
</evidence>
<organism evidence="2">
    <name type="scientific">Verrucosispora sp</name>
    <dbReference type="NCBI Taxonomy" id="1871626"/>
    <lineage>
        <taxon>Bacteria</taxon>
        <taxon>Bacillati</taxon>
        <taxon>Actinomycetota</taxon>
        <taxon>Actinomycetes</taxon>
        <taxon>Micromonosporales</taxon>
        <taxon>Micromonosporaceae</taxon>
        <taxon>Micromonospora</taxon>
    </lineage>
</organism>
<feature type="domain" description="HTH marR-type" evidence="1">
    <location>
        <begin position="10"/>
        <end position="141"/>
    </location>
</feature>
<reference evidence="2" key="1">
    <citation type="submission" date="2020-03" db="EMBL/GenBank/DDBJ databases">
        <title>Three new polyketides from vasR2 gene over-expressed mutant strain of Verrucosispora sp. NS0172.</title>
        <authorList>
            <person name="Dai L."/>
            <person name="Li W."/>
            <person name="Wang H."/>
            <person name="Lu C."/>
        </authorList>
    </citation>
    <scope>NUCLEOTIDE SEQUENCE</scope>
    <source>
        <strain evidence="2">NS0172</strain>
    </source>
</reference>
<protein>
    <submittedName>
        <fullName evidence="2">MarR family regulator</fullName>
    </submittedName>
</protein>
<dbReference type="AlphaFoldDB" id="A0A894JSP4"/>
<dbReference type="InterPro" id="IPR036388">
    <property type="entry name" value="WH-like_DNA-bd_sf"/>
</dbReference>